<dbReference type="EMBL" id="JAUEPH010000002">
    <property type="protein sequence ID" value="MDN3203149.1"/>
    <property type="molecule type" value="Genomic_DNA"/>
</dbReference>
<evidence type="ECO:0000313" key="2">
    <source>
        <dbReference type="EMBL" id="MDN3203149.1"/>
    </source>
</evidence>
<gene>
    <name evidence="2" type="ORF">QVH07_03275</name>
</gene>
<reference evidence="2" key="1">
    <citation type="submission" date="2023-06" db="EMBL/GenBank/DDBJ databases">
        <title>Robiginitalea aurantiacus sp. nov. and Algoriphagus sediminis sp. nov., isolated from coastal sediment.</title>
        <authorList>
            <person name="Zhou Z.Y."/>
            <person name="An J."/>
            <person name="Jia Y.W."/>
            <person name="Du Z.J."/>
        </authorList>
    </citation>
    <scope>NUCLEOTIDE SEQUENCE</scope>
    <source>
        <strain evidence="2">C2-7</strain>
    </source>
</reference>
<comment type="caution">
    <text evidence="2">The sequence shown here is derived from an EMBL/GenBank/DDBJ whole genome shotgun (WGS) entry which is preliminary data.</text>
</comment>
<keyword evidence="3" id="KW-1185">Reference proteome</keyword>
<organism evidence="2 3">
    <name type="scientific">Algoriphagus sediminis</name>
    <dbReference type="NCBI Taxonomy" id="3057113"/>
    <lineage>
        <taxon>Bacteria</taxon>
        <taxon>Pseudomonadati</taxon>
        <taxon>Bacteroidota</taxon>
        <taxon>Cytophagia</taxon>
        <taxon>Cytophagales</taxon>
        <taxon>Cyclobacteriaceae</taxon>
        <taxon>Algoriphagus</taxon>
    </lineage>
</organism>
<feature type="transmembrane region" description="Helical" evidence="1">
    <location>
        <begin position="14"/>
        <end position="35"/>
    </location>
</feature>
<keyword evidence="1" id="KW-0472">Membrane</keyword>
<protein>
    <submittedName>
        <fullName evidence="2">Cbb3-type cytochrome c oxidase subunit 3</fullName>
    </submittedName>
</protein>
<proteinExistence type="predicted"/>
<evidence type="ECO:0000256" key="1">
    <source>
        <dbReference type="SAM" id="Phobius"/>
    </source>
</evidence>
<keyword evidence="1" id="KW-0812">Transmembrane</keyword>
<evidence type="ECO:0000313" key="3">
    <source>
        <dbReference type="Proteomes" id="UP001171916"/>
    </source>
</evidence>
<name>A0ABT7Y9F6_9BACT</name>
<dbReference type="Proteomes" id="UP001171916">
    <property type="component" value="Unassembled WGS sequence"/>
</dbReference>
<accession>A0ABT7Y9F6</accession>
<keyword evidence="1" id="KW-1133">Transmembrane helix</keyword>
<sequence>MYKEVLRSIENIEIYPVISLVIFVAFFLGMFVWVLRVPKSHIEHMENLPIDEDENLTSQQQ</sequence>